<dbReference type="Pfam" id="PF13144">
    <property type="entry name" value="ChapFlgA"/>
    <property type="match status" value="1"/>
</dbReference>
<evidence type="ECO:0000256" key="1">
    <source>
        <dbReference type="ARBA" id="ARBA00004418"/>
    </source>
</evidence>
<dbReference type="InterPro" id="IPR013974">
    <property type="entry name" value="SAF"/>
</dbReference>
<evidence type="ECO:0000313" key="7">
    <source>
        <dbReference type="Proteomes" id="UP000178724"/>
    </source>
</evidence>
<comment type="subcellular location">
    <subcellularLocation>
        <location evidence="1 4">Periplasm</location>
    </subcellularLocation>
</comment>
<keyword evidence="2 4" id="KW-0732">Signal</keyword>
<dbReference type="Gene3D" id="2.30.30.760">
    <property type="match status" value="1"/>
</dbReference>
<comment type="caution">
    <text evidence="6">The sequence shown here is derived from an EMBL/GenBank/DDBJ whole genome shotgun (WGS) entry which is preliminary data.</text>
</comment>
<dbReference type="InterPro" id="IPR017585">
    <property type="entry name" value="SAF_FlgA"/>
</dbReference>
<accession>A0A1F4Q2V1</accession>
<feature type="domain" description="SAF" evidence="5">
    <location>
        <begin position="110"/>
        <end position="172"/>
    </location>
</feature>
<dbReference type="GO" id="GO:0044780">
    <property type="term" value="P:bacterial-type flagellum assembly"/>
    <property type="evidence" value="ECO:0007669"/>
    <property type="project" value="InterPro"/>
</dbReference>
<dbReference type="InterPro" id="IPR039246">
    <property type="entry name" value="Flagellar_FlgA"/>
</dbReference>
<evidence type="ECO:0000256" key="2">
    <source>
        <dbReference type="ARBA" id="ARBA00022729"/>
    </source>
</evidence>
<dbReference type="GO" id="GO:0042597">
    <property type="term" value="C:periplasmic space"/>
    <property type="evidence" value="ECO:0007669"/>
    <property type="project" value="UniProtKB-SubCell"/>
</dbReference>
<dbReference type="Gene3D" id="3.90.1210.10">
    <property type="entry name" value="Antifreeze-like/N-acetylneuraminic acid synthase C-terminal domain"/>
    <property type="match status" value="1"/>
</dbReference>
<comment type="function">
    <text evidence="4">Involved in the assembly process of the P-ring formation. It may associate with FlgF on the rod constituting a structure essential for the P-ring assembly or may act as a modulator protein for the P-ring assembly.</text>
</comment>
<name>A0A1F4Q2V1_UNCSA</name>
<dbReference type="CDD" id="cd11614">
    <property type="entry name" value="SAF_CpaB_FlgA_like"/>
    <property type="match status" value="1"/>
</dbReference>
<dbReference type="EMBL" id="METM01000013">
    <property type="protein sequence ID" value="OGB90254.1"/>
    <property type="molecule type" value="Genomic_DNA"/>
</dbReference>
<sequence>MKFLAGLLLAFSLSLPAFALAEPEQKTAEVIKNYVAGKYPGWTKEDIRPAFRLSEGVFGEMKGLPEETKLSVIEVYPDFKPVGSVIFPILAAAGEESRKFMVRAKVEVVKKIAAAARLIKKGKKIESADIKLEERDIALLPQKYFTGLDPLINKEAKIAIPQNSTVFEWMVGDVPLVRRGEQVNLLVTAPGLVVKTKALAQEDGGLGAEIKVRRLDANKILSAKVVSASEVEVKLQ</sequence>
<evidence type="ECO:0000256" key="4">
    <source>
        <dbReference type="RuleBase" id="RU362063"/>
    </source>
</evidence>
<organism evidence="6 7">
    <name type="scientific">candidate division WOR-1 bacterium RIFCSPHIGHO2_01_FULL_53_15</name>
    <dbReference type="NCBI Taxonomy" id="1802564"/>
    <lineage>
        <taxon>Bacteria</taxon>
        <taxon>Bacillati</taxon>
        <taxon>Saganbacteria</taxon>
    </lineage>
</organism>
<keyword evidence="6" id="KW-0966">Cell projection</keyword>
<dbReference type="SMART" id="SM00858">
    <property type="entry name" value="SAF"/>
    <property type="match status" value="1"/>
</dbReference>
<keyword evidence="6" id="KW-0282">Flagellum</keyword>
<feature type="signal peptide" evidence="4">
    <location>
        <begin position="1"/>
        <end position="19"/>
    </location>
</feature>
<comment type="similarity">
    <text evidence="4">Belongs to the FlgA family.</text>
</comment>
<keyword evidence="6" id="KW-0969">Cilium</keyword>
<reference evidence="6 7" key="1">
    <citation type="journal article" date="2016" name="Nat. Commun.">
        <title>Thousands of microbial genomes shed light on interconnected biogeochemical processes in an aquifer system.</title>
        <authorList>
            <person name="Anantharaman K."/>
            <person name="Brown C.T."/>
            <person name="Hug L.A."/>
            <person name="Sharon I."/>
            <person name="Castelle C.J."/>
            <person name="Probst A.J."/>
            <person name="Thomas B.C."/>
            <person name="Singh A."/>
            <person name="Wilkins M.J."/>
            <person name="Karaoz U."/>
            <person name="Brodie E.L."/>
            <person name="Williams K.H."/>
            <person name="Hubbard S.S."/>
            <person name="Banfield J.F."/>
        </authorList>
    </citation>
    <scope>NUCLEOTIDE SEQUENCE [LARGE SCALE GENOMIC DNA]</scope>
</reference>
<evidence type="ECO:0000259" key="5">
    <source>
        <dbReference type="SMART" id="SM00858"/>
    </source>
</evidence>
<keyword evidence="4" id="KW-1005">Bacterial flagellum biogenesis</keyword>
<evidence type="ECO:0000256" key="3">
    <source>
        <dbReference type="ARBA" id="ARBA00022764"/>
    </source>
</evidence>
<dbReference type="Proteomes" id="UP000178724">
    <property type="component" value="Unassembled WGS sequence"/>
</dbReference>
<dbReference type="PANTHER" id="PTHR36307">
    <property type="entry name" value="FLAGELLA BASAL BODY P-RING FORMATION PROTEIN FLGA"/>
    <property type="match status" value="1"/>
</dbReference>
<protein>
    <recommendedName>
        <fullName evidence="4">Flagella basal body P-ring formation protein FlgA</fullName>
    </recommendedName>
</protein>
<feature type="chain" id="PRO_5009363421" description="Flagella basal body P-ring formation protein FlgA" evidence="4">
    <location>
        <begin position="20"/>
        <end position="236"/>
    </location>
</feature>
<dbReference type="AlphaFoldDB" id="A0A1F4Q2V1"/>
<proteinExistence type="inferred from homology"/>
<dbReference type="PANTHER" id="PTHR36307:SF1">
    <property type="entry name" value="FLAGELLA BASAL BODY P-RING FORMATION PROTEIN FLGA"/>
    <property type="match status" value="1"/>
</dbReference>
<keyword evidence="3 4" id="KW-0574">Periplasm</keyword>
<gene>
    <name evidence="6" type="ORF">A2625_02895</name>
</gene>
<evidence type="ECO:0000313" key="6">
    <source>
        <dbReference type="EMBL" id="OGB90254.1"/>
    </source>
</evidence>
<dbReference type="NCBIfam" id="TIGR03170">
    <property type="entry name" value="flgA_cterm"/>
    <property type="match status" value="1"/>
</dbReference>